<accession>A0A1S1NHK2</accession>
<evidence type="ECO:0000313" key="4">
    <source>
        <dbReference type="Proteomes" id="UP000179734"/>
    </source>
</evidence>
<reference evidence="3" key="3">
    <citation type="submission" date="2018-01" db="EMBL/GenBank/DDBJ databases">
        <authorList>
            <person name="Gaut B.S."/>
            <person name="Morton B.R."/>
            <person name="Clegg M.T."/>
            <person name="Duvall M.R."/>
        </authorList>
    </citation>
    <scope>NUCLEOTIDE SEQUENCE</scope>
    <source>
        <strain evidence="3">ATCC BAA-2683</strain>
    </source>
</reference>
<gene>
    <name evidence="2" type="ORF">BKN37_06320</name>
    <name evidence="3" type="ORF">C1Y40_02993</name>
</gene>
<protein>
    <recommendedName>
        <fullName evidence="1">ER-bound oxygenase mpaB/mpaB'/Rubber oxygenase catalytic domain-containing protein</fullName>
    </recommendedName>
</protein>
<dbReference type="RefSeq" id="WP_071023436.1">
    <property type="nucleotide sequence ID" value="NZ_MLQM01000020.1"/>
</dbReference>
<dbReference type="InterPro" id="IPR018713">
    <property type="entry name" value="MPAB/Lcp_cat_dom"/>
</dbReference>
<evidence type="ECO:0000313" key="2">
    <source>
        <dbReference type="EMBL" id="OHV05271.1"/>
    </source>
</evidence>
<name>A0A1S1NHK2_9MYCO</name>
<dbReference type="AlphaFoldDB" id="A0A1S1NHK2"/>
<dbReference type="PANTHER" id="PTHR36124">
    <property type="match status" value="1"/>
</dbReference>
<dbReference type="Proteomes" id="UP000238296">
    <property type="component" value="Unassembled WGS sequence"/>
</dbReference>
<dbReference type="InterPro" id="IPR046366">
    <property type="entry name" value="MPAB"/>
</dbReference>
<dbReference type="EMBL" id="MLQM01000020">
    <property type="protein sequence ID" value="OHV05271.1"/>
    <property type="molecule type" value="Genomic_DNA"/>
</dbReference>
<reference evidence="3 5" key="2">
    <citation type="journal article" date="2017" name="Int. J. Syst. Evol. Microbiol.">
        <title>Mycobacterium talmoniae sp. nov., a slowly growing mycobacterium isolated from human respiratory samples.</title>
        <authorList>
            <person name="Davidson R.M."/>
            <person name="DeGroote M.A."/>
            <person name="Marola J.L."/>
            <person name="Buss S."/>
            <person name="Jones V."/>
            <person name="McNeil M.R."/>
            <person name="Freifeld A.G."/>
            <person name="Elaine Epperson L."/>
            <person name="Hasan N.A."/>
            <person name="Jackson M."/>
            <person name="Iwen P.C."/>
            <person name="Salfinger M."/>
            <person name="Strong M."/>
        </authorList>
    </citation>
    <scope>NUCLEOTIDE SEQUENCE [LARGE SCALE GENOMIC DNA]</scope>
    <source>
        <strain evidence="3 5">ATCC BAA-2683</strain>
    </source>
</reference>
<organism evidence="2 4">
    <name type="scientific">Mycobacterium talmoniae</name>
    <dbReference type="NCBI Taxonomy" id="1858794"/>
    <lineage>
        <taxon>Bacteria</taxon>
        <taxon>Bacillati</taxon>
        <taxon>Actinomycetota</taxon>
        <taxon>Actinomycetes</taxon>
        <taxon>Mycobacteriales</taxon>
        <taxon>Mycobacteriaceae</taxon>
        <taxon>Mycobacterium</taxon>
    </lineage>
</organism>
<dbReference type="Pfam" id="PF09995">
    <property type="entry name" value="MPAB_Lcp_cat"/>
    <property type="match status" value="1"/>
</dbReference>
<dbReference type="Proteomes" id="UP000179734">
    <property type="component" value="Unassembled WGS sequence"/>
</dbReference>
<evidence type="ECO:0000313" key="3">
    <source>
        <dbReference type="EMBL" id="PQM46823.1"/>
    </source>
</evidence>
<reference evidence="2 4" key="1">
    <citation type="submission" date="2016-10" db="EMBL/GenBank/DDBJ databases">
        <title>Genome sequence of Mycobacterium talmonii.</title>
        <authorList>
            <person name="Greninger A.L."/>
            <person name="Elliott B."/>
            <person name="Vasireddy S."/>
            <person name="Vasireddy R."/>
        </authorList>
    </citation>
    <scope>NUCLEOTIDE SEQUENCE [LARGE SCALE GENOMIC DNA]</scope>
    <source>
        <strain evidence="2">MO-5499</strain>
        <strain evidence="4">NE-TNMC-100812</strain>
    </source>
</reference>
<comment type="caution">
    <text evidence="2">The sequence shown here is derived from an EMBL/GenBank/DDBJ whole genome shotgun (WGS) entry which is preliminary data.</text>
</comment>
<evidence type="ECO:0000313" key="5">
    <source>
        <dbReference type="Proteomes" id="UP000238296"/>
    </source>
</evidence>
<proteinExistence type="predicted"/>
<dbReference type="PANTHER" id="PTHR36124:SF1">
    <property type="entry name" value="ER-BOUND OXYGENASE MPAB_MPAB'_RUBBER OXYGENASE CATALYTIC DOMAIN-CONTAINING PROTEIN"/>
    <property type="match status" value="1"/>
</dbReference>
<dbReference type="GO" id="GO:0016491">
    <property type="term" value="F:oxidoreductase activity"/>
    <property type="evidence" value="ECO:0007669"/>
    <property type="project" value="InterPro"/>
</dbReference>
<feature type="domain" description="ER-bound oxygenase mpaB/mpaB'/Rubber oxygenase catalytic" evidence="1">
    <location>
        <begin position="92"/>
        <end position="292"/>
    </location>
</feature>
<evidence type="ECO:0000259" key="1">
    <source>
        <dbReference type="Pfam" id="PF09995"/>
    </source>
</evidence>
<keyword evidence="4" id="KW-1185">Reference proteome</keyword>
<sequence>MTGVHTIRSMASRQALSPVQHGLARGRWKWMRDEIERLDPVADSEQIMRLMISSLLPPFGSRFILELLFTVSLMRVMGQFEGAAAVDRQGRGKVYRNGDRRADDTIRYLTGWVYDGASSPQTQASAADVKRIHDRIGQRYQMSNETFVHTIAFFTVQIECITNIVGAPGFTERERAAQVRHWRAVGEYLGVRAMPDSWSGMQEAMRAYETEPQWFGPSEAAHRVSEKLLEQFGRRTFPPGLRWLARPLVLSLHEDHVLTALMMVKPRPAVVAVNRRMVRAAFWVIRELLPDRREVITS</sequence>
<dbReference type="EMBL" id="PPEA01000430">
    <property type="protein sequence ID" value="PQM46823.1"/>
    <property type="molecule type" value="Genomic_DNA"/>
</dbReference>